<organism evidence="1 2">
    <name type="scientific">Meloidogyne graminicola</name>
    <dbReference type="NCBI Taxonomy" id="189291"/>
    <lineage>
        <taxon>Eukaryota</taxon>
        <taxon>Metazoa</taxon>
        <taxon>Ecdysozoa</taxon>
        <taxon>Nematoda</taxon>
        <taxon>Chromadorea</taxon>
        <taxon>Rhabditida</taxon>
        <taxon>Tylenchina</taxon>
        <taxon>Tylenchomorpha</taxon>
        <taxon>Tylenchoidea</taxon>
        <taxon>Meloidogynidae</taxon>
        <taxon>Meloidogyninae</taxon>
        <taxon>Meloidogyne</taxon>
    </lineage>
</organism>
<keyword evidence="2" id="KW-1185">Reference proteome</keyword>
<comment type="caution">
    <text evidence="1">The sequence shown here is derived from an EMBL/GenBank/DDBJ whole genome shotgun (WGS) entry which is preliminary data.</text>
</comment>
<evidence type="ECO:0000313" key="1">
    <source>
        <dbReference type="EMBL" id="KAF7634841.1"/>
    </source>
</evidence>
<protein>
    <submittedName>
        <fullName evidence="1">Uncharacterized protein</fullName>
    </submittedName>
</protein>
<evidence type="ECO:0000313" key="2">
    <source>
        <dbReference type="Proteomes" id="UP000605970"/>
    </source>
</evidence>
<dbReference type="Proteomes" id="UP000605970">
    <property type="component" value="Unassembled WGS sequence"/>
</dbReference>
<proteinExistence type="predicted"/>
<sequence>MAKNTQQKYLNNFINKLIDKKIYIKVNYLPNISDFIYFCILFCYSDFSMTKIDHFLMFKVSLSKINKGKNFLKKIRVK</sequence>
<name>A0A8S9ZNG7_9BILA</name>
<dbReference type="AlphaFoldDB" id="A0A8S9ZNG7"/>
<dbReference type="EMBL" id="JABEBT010000050">
    <property type="protein sequence ID" value="KAF7634841.1"/>
    <property type="molecule type" value="Genomic_DNA"/>
</dbReference>
<gene>
    <name evidence="1" type="ORF">Mgra_00005735</name>
</gene>
<accession>A0A8S9ZNG7</accession>
<reference evidence="1" key="1">
    <citation type="journal article" date="2020" name="Ecol. Evol.">
        <title>Genome structure and content of the rice root-knot nematode (Meloidogyne graminicola).</title>
        <authorList>
            <person name="Phan N.T."/>
            <person name="Danchin E.G.J."/>
            <person name="Klopp C."/>
            <person name="Perfus-Barbeoch L."/>
            <person name="Kozlowski D.K."/>
            <person name="Koutsovoulos G.D."/>
            <person name="Lopez-Roques C."/>
            <person name="Bouchez O."/>
            <person name="Zahm M."/>
            <person name="Besnard G."/>
            <person name="Bellafiore S."/>
        </authorList>
    </citation>
    <scope>NUCLEOTIDE SEQUENCE</scope>
    <source>
        <strain evidence="1">VN-18</strain>
    </source>
</reference>